<dbReference type="InterPro" id="IPR012340">
    <property type="entry name" value="NA-bd_OB-fold"/>
</dbReference>
<evidence type="ECO:0000259" key="5">
    <source>
        <dbReference type="SMART" id="SM00955"/>
    </source>
</evidence>
<dbReference type="PANTHER" id="PTHR23355:SF30">
    <property type="entry name" value="DIS3-LIKE EXONUCLEASE 1"/>
    <property type="match status" value="1"/>
</dbReference>
<dbReference type="Pfam" id="PF00773">
    <property type="entry name" value="RNB"/>
    <property type="match status" value="1"/>
</dbReference>
<feature type="compositionally biased region" description="Basic and acidic residues" evidence="4">
    <location>
        <begin position="314"/>
        <end position="339"/>
    </location>
</feature>
<dbReference type="GO" id="GO:0006402">
    <property type="term" value="P:mRNA catabolic process"/>
    <property type="evidence" value="ECO:0007669"/>
    <property type="project" value="TreeGrafter"/>
</dbReference>
<name>A0A7S4VSA2_9STRA</name>
<feature type="compositionally biased region" description="Pro residues" evidence="4">
    <location>
        <begin position="17"/>
        <end position="26"/>
    </location>
</feature>
<dbReference type="InterPro" id="IPR050180">
    <property type="entry name" value="RNR_Ribonuclease"/>
</dbReference>
<comment type="cofactor">
    <cofactor evidence="1">
        <name>Mg(2+)</name>
        <dbReference type="ChEBI" id="CHEBI:18420"/>
    </cofactor>
</comment>
<dbReference type="SUPFAM" id="SSF50249">
    <property type="entry name" value="Nucleic acid-binding proteins"/>
    <property type="match status" value="1"/>
</dbReference>
<evidence type="ECO:0000256" key="2">
    <source>
        <dbReference type="ARBA" id="ARBA00016366"/>
    </source>
</evidence>
<dbReference type="EMBL" id="HBNS01013816">
    <property type="protein sequence ID" value="CAE4599990.1"/>
    <property type="molecule type" value="Transcribed_RNA"/>
</dbReference>
<feature type="domain" description="RNB" evidence="5">
    <location>
        <begin position="7"/>
        <end position="240"/>
    </location>
</feature>
<evidence type="ECO:0000313" key="6">
    <source>
        <dbReference type="EMBL" id="CAE4599990.1"/>
    </source>
</evidence>
<dbReference type="SMART" id="SM00955">
    <property type="entry name" value="RNB"/>
    <property type="match status" value="1"/>
</dbReference>
<evidence type="ECO:0000256" key="1">
    <source>
        <dbReference type="ARBA" id="ARBA00001946"/>
    </source>
</evidence>
<accession>A0A7S4VSA2</accession>
<sequence length="680" mass="74555">MTYQQAHNILHNKPPDDPNQPPPPPLTAGSPVDTKLIPSLKKDLTILTKLARILRKNREEIGGAVDLSSGDRGSELKFSLDENGLPTKVVAKTEMEIHHTIAELMIMANGHVASKIHGHFPSSSLLRNHRTVEQNRFEDLESAFKAGGVSFDGRSNMALAESLRQAKASGKDGAVIDSLFQSLATRAMSEAQYVCTGSKEASVGLSHYGLGIEKYTHFTSPIRRYADVVVHRLLLAAVTKKDDADVRMASLDVGVNRNALESIPDSAAMSVLAGDGLEGGEQKEQSDELEGDDLLDFLLEETSQLGLDGDDDDGSNKLDETKADDETKETDGKSSHAEADPYSTAEVTKICEGINHQNRISKLCSMSCQRLFLSLYFRGNTDVAPAVVIGLRANGLLVYVPKYDMKGPVFLSDKDGNVQIHPSVMGLPSKAGLPPTSGFAIVDGCKRFPDGSCDICNADDEANKYLQVIVPAGSSSVHCDFRLLDVIEVQLSCDTSDVVARIPPTRLHLISKGKKPKIGRTNETKVTTKLVEQRQKESSVTNDEHTHPMYKAIDVDISRNVYHIFSSIQIQPNLDDTLPRFLQQQQQNHTKKTQKQKRVQTMPGRFVFGGFRNPDTHTASQEAAANAAAEAAAQRRNTVVQGQASSREYDVVRRIEKDIMSRMQRLAAEKRHTRRAKAGK</sequence>
<organism evidence="6">
    <name type="scientific">Ditylum brightwellii</name>
    <dbReference type="NCBI Taxonomy" id="49249"/>
    <lineage>
        <taxon>Eukaryota</taxon>
        <taxon>Sar</taxon>
        <taxon>Stramenopiles</taxon>
        <taxon>Ochrophyta</taxon>
        <taxon>Bacillariophyta</taxon>
        <taxon>Mediophyceae</taxon>
        <taxon>Lithodesmiophycidae</taxon>
        <taxon>Lithodesmiales</taxon>
        <taxon>Lithodesmiaceae</taxon>
        <taxon>Ditylum</taxon>
    </lineage>
</organism>
<dbReference type="GO" id="GO:0003723">
    <property type="term" value="F:RNA binding"/>
    <property type="evidence" value="ECO:0007669"/>
    <property type="project" value="InterPro"/>
</dbReference>
<feature type="region of interest" description="Disordered" evidence="4">
    <location>
        <begin position="1"/>
        <end position="32"/>
    </location>
</feature>
<evidence type="ECO:0000256" key="3">
    <source>
        <dbReference type="ARBA" id="ARBA00022842"/>
    </source>
</evidence>
<dbReference type="PANTHER" id="PTHR23355">
    <property type="entry name" value="RIBONUCLEASE"/>
    <property type="match status" value="1"/>
</dbReference>
<proteinExistence type="predicted"/>
<gene>
    <name evidence="6" type="ORF">DBRI00130_LOCUS11122</name>
</gene>
<dbReference type="AlphaFoldDB" id="A0A7S4VSA2"/>
<dbReference type="InterPro" id="IPR022966">
    <property type="entry name" value="RNase_II/R_CS"/>
</dbReference>
<feature type="region of interest" description="Disordered" evidence="4">
    <location>
        <begin position="305"/>
        <end position="342"/>
    </location>
</feature>
<dbReference type="GO" id="GO:0000175">
    <property type="term" value="F:3'-5'-RNA exonuclease activity"/>
    <property type="evidence" value="ECO:0007669"/>
    <property type="project" value="TreeGrafter"/>
</dbReference>
<dbReference type="InterPro" id="IPR001900">
    <property type="entry name" value="RNase_II/R"/>
</dbReference>
<dbReference type="PROSITE" id="PS01175">
    <property type="entry name" value="RIBONUCLEASE_II"/>
    <property type="match status" value="1"/>
</dbReference>
<dbReference type="Gene3D" id="2.40.50.140">
    <property type="entry name" value="Nucleic acid-binding proteins"/>
    <property type="match status" value="1"/>
</dbReference>
<keyword evidence="3" id="KW-0460">Magnesium</keyword>
<protein>
    <recommendedName>
        <fullName evidence="2">DIS3-like exonuclease 1</fullName>
    </recommendedName>
</protein>
<reference evidence="6" key="1">
    <citation type="submission" date="2021-01" db="EMBL/GenBank/DDBJ databases">
        <authorList>
            <person name="Corre E."/>
            <person name="Pelletier E."/>
            <person name="Niang G."/>
            <person name="Scheremetjew M."/>
            <person name="Finn R."/>
            <person name="Kale V."/>
            <person name="Holt S."/>
            <person name="Cochrane G."/>
            <person name="Meng A."/>
            <person name="Brown T."/>
            <person name="Cohen L."/>
        </authorList>
    </citation>
    <scope>NUCLEOTIDE SEQUENCE</scope>
    <source>
        <strain evidence="6">GSO104</strain>
    </source>
</reference>
<evidence type="ECO:0000256" key="4">
    <source>
        <dbReference type="SAM" id="MobiDB-lite"/>
    </source>
</evidence>